<protein>
    <recommendedName>
        <fullName evidence="4">DNA topoisomerase 1</fullName>
        <ecNumber evidence="3">5.6.2.1</ecNumber>
    </recommendedName>
    <alternativeName>
        <fullName evidence="8">DNA topoisomerase I</fullName>
    </alternativeName>
</protein>
<dbReference type="PROSITE" id="PS52038">
    <property type="entry name" value="TOPO_IB_2"/>
    <property type="match status" value="1"/>
</dbReference>
<keyword evidence="13" id="KW-1185">Reference proteome</keyword>
<dbReference type="Gene3D" id="1.10.10.41">
    <property type="entry name" value="Yeast DNA topoisomerase - domain 1"/>
    <property type="match status" value="1"/>
</dbReference>
<dbReference type="InterPro" id="IPR011010">
    <property type="entry name" value="DNA_brk_join_enz"/>
</dbReference>
<dbReference type="SUPFAM" id="SSF56741">
    <property type="entry name" value="Eukaryotic DNA topoisomerase I, N-terminal DNA-binding fragment"/>
    <property type="match status" value="1"/>
</dbReference>
<dbReference type="InterPro" id="IPR013499">
    <property type="entry name" value="TopoI_euk"/>
</dbReference>
<proteinExistence type="inferred from homology"/>
<dbReference type="Proteomes" id="UP000823046">
    <property type="component" value="Unassembled WGS sequence"/>
</dbReference>
<dbReference type="PRINTS" id="PR00416">
    <property type="entry name" value="EUTPISMRASEI"/>
</dbReference>
<dbReference type="InterPro" id="IPR051062">
    <property type="entry name" value="Topoisomerase_IB"/>
</dbReference>
<dbReference type="InterPro" id="IPR036202">
    <property type="entry name" value="TopoI_DNA-bd_euk_N_sf"/>
</dbReference>
<feature type="non-terminal residue" evidence="12">
    <location>
        <position position="440"/>
    </location>
</feature>
<gene>
    <name evidence="12" type="ORF">IE077_000754</name>
</gene>
<evidence type="ECO:0000256" key="6">
    <source>
        <dbReference type="ARBA" id="ARBA00023125"/>
    </source>
</evidence>
<evidence type="ECO:0000313" key="12">
    <source>
        <dbReference type="EMBL" id="KAF8819618.1"/>
    </source>
</evidence>
<reference evidence="12 13" key="1">
    <citation type="journal article" date="2020" name="bioRxiv">
        <title>Metabolic contributions of an alphaproteobacterial endosymbiont in the apicomplexan Cardiosporidium cionae.</title>
        <authorList>
            <person name="Hunter E.S."/>
            <person name="Paight C.J."/>
            <person name="Lane C.E."/>
        </authorList>
    </citation>
    <scope>NUCLEOTIDE SEQUENCE [LARGE SCALE GENOMIC DNA]</scope>
    <source>
        <strain evidence="12">ESH_2018</strain>
    </source>
</reference>
<keyword evidence="5" id="KW-0799">Topoisomerase</keyword>
<dbReference type="InterPro" id="IPR001631">
    <property type="entry name" value="TopoI"/>
</dbReference>
<keyword evidence="6 9" id="KW-0238">DNA-binding</keyword>
<dbReference type="EC" id="5.6.2.1" evidence="3"/>
<dbReference type="Pfam" id="PF01028">
    <property type="entry name" value="Topoisom_I"/>
    <property type="match status" value="1"/>
</dbReference>
<keyword evidence="7" id="KW-0413">Isomerase</keyword>
<dbReference type="Gene3D" id="2.170.11.10">
    <property type="entry name" value="DNA Topoisomerase I, domain 2"/>
    <property type="match status" value="1"/>
</dbReference>
<name>A0ABQ7J6M8_9APIC</name>
<evidence type="ECO:0000256" key="2">
    <source>
        <dbReference type="ARBA" id="ARBA00006645"/>
    </source>
</evidence>
<evidence type="ECO:0000256" key="3">
    <source>
        <dbReference type="ARBA" id="ARBA00012891"/>
    </source>
</evidence>
<dbReference type="PANTHER" id="PTHR10290:SF3">
    <property type="entry name" value="DNA TOPOISOMERASE 1"/>
    <property type="match status" value="1"/>
</dbReference>
<evidence type="ECO:0000256" key="4">
    <source>
        <dbReference type="ARBA" id="ARBA00019632"/>
    </source>
</evidence>
<comment type="catalytic activity">
    <reaction evidence="1">
        <text>ATP-independent breakage of single-stranded DNA, followed by passage and rejoining.</text>
        <dbReference type="EC" id="5.6.2.1"/>
    </reaction>
</comment>
<dbReference type="InterPro" id="IPR014711">
    <property type="entry name" value="TopoI_cat_a-hlx-sub_euk"/>
</dbReference>
<dbReference type="InterPro" id="IPR008336">
    <property type="entry name" value="TopoI_DNA-bd_euk"/>
</dbReference>
<comment type="caution">
    <text evidence="9">Lacks conserved residue(s) required for the propagation of feature annotation.</text>
</comment>
<evidence type="ECO:0000256" key="10">
    <source>
        <dbReference type="SAM" id="MobiDB-lite"/>
    </source>
</evidence>
<dbReference type="Pfam" id="PF02919">
    <property type="entry name" value="Topoisom_I_N"/>
    <property type="match status" value="1"/>
</dbReference>
<sequence>MKEERLSSDSEFSEDRNFQPKKSYESADLFPDEKPQHLDSLSEIKIKKIKTEVIKKSVVKKEKLSPATIRVKSEALAGTSKRPPPRRKTLKKTEVDFEPINRWWEKAGRTEQTTEQWTYLEHNGIMFSPDYIPHGVPVTFDGQPVVLPAEAEEVANFWCGVIGTDFEENEKFQKNFWKAFMEKLPQGHSIREKPLFRLCDFTPIKDYLDSEKERKKALTKEEKEDIKRQKQELDAPYAYALVDWLREKLGNSKVEPPGLFRGRGDHPKQGMLKARIFPENVILNCAESAPVPPVEGSMAGHCWGDVYHDNTVTWLAFFKDTINDQFKYMYLAAQSKFKGMQDFLKYEKARKLKDYVGTIRANYTEKMKSNDSMDRQLGTATYLIDFLALRVGGEKDTDEEADTVGCCSLRVEHITFKEEKDEIQLDFLGKDSIRYFNTVK</sequence>
<dbReference type="InterPro" id="IPR013034">
    <property type="entry name" value="DNA_topo_DNA_db_N_dom1"/>
</dbReference>
<evidence type="ECO:0000313" key="13">
    <source>
        <dbReference type="Proteomes" id="UP000823046"/>
    </source>
</evidence>
<evidence type="ECO:0000256" key="5">
    <source>
        <dbReference type="ARBA" id="ARBA00023029"/>
    </source>
</evidence>
<evidence type="ECO:0000256" key="1">
    <source>
        <dbReference type="ARBA" id="ARBA00000213"/>
    </source>
</evidence>
<feature type="region of interest" description="Disordered" evidence="10">
    <location>
        <begin position="1"/>
        <end position="34"/>
    </location>
</feature>
<evidence type="ECO:0000259" key="11">
    <source>
        <dbReference type="SMART" id="SM00435"/>
    </source>
</evidence>
<evidence type="ECO:0000256" key="7">
    <source>
        <dbReference type="ARBA" id="ARBA00023235"/>
    </source>
</evidence>
<comment type="caution">
    <text evidence="12">The sequence shown here is derived from an EMBL/GenBank/DDBJ whole genome shotgun (WGS) entry which is preliminary data.</text>
</comment>
<dbReference type="Gene3D" id="3.90.15.10">
    <property type="entry name" value="Topoisomerase I, Chain A, domain 3"/>
    <property type="match status" value="1"/>
</dbReference>
<dbReference type="CDD" id="cd00660">
    <property type="entry name" value="Topoisomer_IB_N"/>
    <property type="match status" value="1"/>
</dbReference>
<dbReference type="SMART" id="SM00435">
    <property type="entry name" value="TOPEUc"/>
    <property type="match status" value="1"/>
</dbReference>
<evidence type="ECO:0000256" key="9">
    <source>
        <dbReference type="PROSITE-ProRule" id="PRU01382"/>
    </source>
</evidence>
<evidence type="ECO:0000256" key="8">
    <source>
        <dbReference type="ARBA" id="ARBA00033297"/>
    </source>
</evidence>
<dbReference type="SUPFAM" id="SSF56349">
    <property type="entry name" value="DNA breaking-rejoining enzymes"/>
    <property type="match status" value="1"/>
</dbReference>
<dbReference type="InterPro" id="IPR013500">
    <property type="entry name" value="TopoI_cat_euk"/>
</dbReference>
<dbReference type="EMBL" id="JADAQX010000668">
    <property type="protein sequence ID" value="KAF8819618.1"/>
    <property type="molecule type" value="Genomic_DNA"/>
</dbReference>
<dbReference type="InterPro" id="IPR013030">
    <property type="entry name" value="DNA_topo_DNA_db_N_dom2"/>
</dbReference>
<feature type="domain" description="DNA topoisomerase I eukaryotic-type" evidence="11">
    <location>
        <begin position="259"/>
        <end position="440"/>
    </location>
</feature>
<comment type="similarity">
    <text evidence="2">Belongs to the type IB topoisomerase family.</text>
</comment>
<organism evidence="12 13">
    <name type="scientific">Cardiosporidium cionae</name>
    <dbReference type="NCBI Taxonomy" id="476202"/>
    <lineage>
        <taxon>Eukaryota</taxon>
        <taxon>Sar</taxon>
        <taxon>Alveolata</taxon>
        <taxon>Apicomplexa</taxon>
        <taxon>Aconoidasida</taxon>
        <taxon>Nephromycida</taxon>
        <taxon>Cardiosporidium</taxon>
    </lineage>
</organism>
<accession>A0ABQ7J6M8</accession>
<dbReference type="PANTHER" id="PTHR10290">
    <property type="entry name" value="DNA TOPOISOMERASE I"/>
    <property type="match status" value="1"/>
</dbReference>